<evidence type="ECO:0000313" key="8">
    <source>
        <dbReference type="Proteomes" id="UP001367676"/>
    </source>
</evidence>
<keyword evidence="4 6" id="KW-1133">Transmembrane helix</keyword>
<evidence type="ECO:0000313" key="7">
    <source>
        <dbReference type="EMBL" id="KAK7601679.1"/>
    </source>
</evidence>
<comment type="subcellular location">
    <subcellularLocation>
        <location evidence="1">Membrane</location>
        <topology evidence="1">Multi-pass membrane protein</topology>
    </subcellularLocation>
</comment>
<organism evidence="7 8">
    <name type="scientific">Parthenolecanium corni</name>
    <dbReference type="NCBI Taxonomy" id="536013"/>
    <lineage>
        <taxon>Eukaryota</taxon>
        <taxon>Metazoa</taxon>
        <taxon>Ecdysozoa</taxon>
        <taxon>Arthropoda</taxon>
        <taxon>Hexapoda</taxon>
        <taxon>Insecta</taxon>
        <taxon>Pterygota</taxon>
        <taxon>Neoptera</taxon>
        <taxon>Paraneoptera</taxon>
        <taxon>Hemiptera</taxon>
        <taxon>Sternorrhyncha</taxon>
        <taxon>Coccoidea</taxon>
        <taxon>Coccidae</taxon>
        <taxon>Parthenolecanium</taxon>
    </lineage>
</organism>
<keyword evidence="2" id="KW-0813">Transport</keyword>
<protein>
    <submittedName>
        <fullName evidence="7">Uncharacterized protein</fullName>
    </submittedName>
</protein>
<dbReference type="PANTHER" id="PTHR19432:SF35">
    <property type="entry name" value="SOLUTE CARRIER FAMILY 45 MEMBER 3 ISOFORM X1"/>
    <property type="match status" value="1"/>
</dbReference>
<dbReference type="CDD" id="cd17313">
    <property type="entry name" value="MFS_SLC45_SUC"/>
    <property type="match status" value="1"/>
</dbReference>
<gene>
    <name evidence="7" type="ORF">V9T40_009120</name>
</gene>
<name>A0AAN9TZ41_9HEMI</name>
<feature type="transmembrane region" description="Helical" evidence="6">
    <location>
        <begin position="238"/>
        <end position="256"/>
    </location>
</feature>
<evidence type="ECO:0000256" key="1">
    <source>
        <dbReference type="ARBA" id="ARBA00004141"/>
    </source>
</evidence>
<feature type="transmembrane region" description="Helical" evidence="6">
    <location>
        <begin position="438"/>
        <end position="462"/>
    </location>
</feature>
<dbReference type="GO" id="GO:0008506">
    <property type="term" value="F:sucrose:proton symporter activity"/>
    <property type="evidence" value="ECO:0007669"/>
    <property type="project" value="TreeGrafter"/>
</dbReference>
<evidence type="ECO:0000256" key="4">
    <source>
        <dbReference type="ARBA" id="ARBA00022989"/>
    </source>
</evidence>
<evidence type="ECO:0000256" key="5">
    <source>
        <dbReference type="ARBA" id="ARBA00023136"/>
    </source>
</evidence>
<dbReference type="Proteomes" id="UP001367676">
    <property type="component" value="Unassembled WGS sequence"/>
</dbReference>
<dbReference type="AlphaFoldDB" id="A0AAN9TZ41"/>
<dbReference type="Gene3D" id="1.20.1250.20">
    <property type="entry name" value="MFS general substrate transporter like domains"/>
    <property type="match status" value="1"/>
</dbReference>
<evidence type="ECO:0000256" key="3">
    <source>
        <dbReference type="ARBA" id="ARBA00022692"/>
    </source>
</evidence>
<keyword evidence="3 6" id="KW-0812">Transmembrane</keyword>
<keyword evidence="5 6" id="KW-0472">Membrane</keyword>
<dbReference type="GO" id="GO:0016020">
    <property type="term" value="C:membrane"/>
    <property type="evidence" value="ECO:0007669"/>
    <property type="project" value="UniProtKB-SubCell"/>
</dbReference>
<feature type="transmembrane region" description="Helical" evidence="6">
    <location>
        <begin position="415"/>
        <end position="432"/>
    </location>
</feature>
<dbReference type="PANTHER" id="PTHR19432">
    <property type="entry name" value="SUGAR TRANSPORTER"/>
    <property type="match status" value="1"/>
</dbReference>
<feature type="transmembrane region" description="Helical" evidence="6">
    <location>
        <begin position="133"/>
        <end position="150"/>
    </location>
</feature>
<evidence type="ECO:0000256" key="2">
    <source>
        <dbReference type="ARBA" id="ARBA00022448"/>
    </source>
</evidence>
<reference evidence="7 8" key="1">
    <citation type="submission" date="2024-03" db="EMBL/GenBank/DDBJ databases">
        <title>Adaptation during the transition from Ophiocordyceps entomopathogen to insect associate is accompanied by gene loss and intensified selection.</title>
        <authorList>
            <person name="Ward C.M."/>
            <person name="Onetto C.A."/>
            <person name="Borneman A.R."/>
        </authorList>
    </citation>
    <scope>NUCLEOTIDE SEQUENCE [LARGE SCALE GENOMIC DNA]</scope>
    <source>
        <strain evidence="7">AWRI1</strain>
        <tissue evidence="7">Single Adult Female</tissue>
    </source>
</reference>
<dbReference type="SUPFAM" id="SSF103473">
    <property type="entry name" value="MFS general substrate transporter"/>
    <property type="match status" value="1"/>
</dbReference>
<dbReference type="EMBL" id="JBBCAQ010000010">
    <property type="protein sequence ID" value="KAK7601679.1"/>
    <property type="molecule type" value="Genomic_DNA"/>
</dbReference>
<feature type="transmembrane region" description="Helical" evidence="6">
    <location>
        <begin position="189"/>
        <end position="209"/>
    </location>
</feature>
<keyword evidence="8" id="KW-1185">Reference proteome</keyword>
<evidence type="ECO:0000256" key="6">
    <source>
        <dbReference type="SAM" id="Phobius"/>
    </source>
</evidence>
<sequence>MVESNIAKGFGSNEKGKDEIFSITNGDLCKTSSSISESNSCNCGNSIEEPLYKHVYRKKTKWEMLRLSFTMMGIEIVYSSVTAFVSPILLMHGMSREQASMVWAGGPLIGLVLSPVLGSLSDRCKFSIGRRRPFIISLAFLDIVGLLLIANSNVIGKSLGDAETSIFAPNQTLLLEYAEVGIPVPSDRLASYCWTVLCIVVGAILVDFATDTILNPCRAYSLDVCIDEDHDKVLGMSMNLASLGGFIGYIISWIQWDSLKIGDIVLTYVQIVFYLVIFMFAICILITITTFREVPLKKASSSTISTESPESTEGKISWKDYLVSIIHMPKSLKILCVTNLLCWMSHVNFYLNFTHFVGAEVFQGNPSASQFSAHYQNYENGVRFGCIALSGNAVSSMVYSIIAPKVIDYFGVKKVYVGTILLDAVCLLAMALHKTKWFVIILSAMSGVIYCSTFTIPYMLVAHYHSKNMFDSNIKTNPRIRGLGTDLSIVGTCICVAQLINSLIMNQITAFFGVTFAIIGMSSILGFFAAVTATQISQTDSALSAPRGALRALCVNSQLLADKLAPPLVARWRPDGTPSLPPVLVYVSWSIVMRKFYRVNKA</sequence>
<proteinExistence type="predicted"/>
<accession>A0AAN9TZ41</accession>
<feature type="transmembrane region" description="Helical" evidence="6">
    <location>
        <begin position="102"/>
        <end position="121"/>
    </location>
</feature>
<comment type="caution">
    <text evidence="7">The sequence shown here is derived from an EMBL/GenBank/DDBJ whole genome shotgun (WGS) entry which is preliminary data.</text>
</comment>
<dbReference type="InterPro" id="IPR036259">
    <property type="entry name" value="MFS_trans_sf"/>
</dbReference>
<feature type="transmembrane region" description="Helical" evidence="6">
    <location>
        <begin position="510"/>
        <end position="531"/>
    </location>
</feature>
<feature type="transmembrane region" description="Helical" evidence="6">
    <location>
        <begin position="67"/>
        <end position="90"/>
    </location>
</feature>
<feature type="transmembrane region" description="Helical" evidence="6">
    <location>
        <begin position="268"/>
        <end position="291"/>
    </location>
</feature>
<feature type="transmembrane region" description="Helical" evidence="6">
    <location>
        <begin position="382"/>
        <end position="403"/>
    </location>
</feature>